<dbReference type="GeneID" id="83198665"/>
<gene>
    <name evidence="3" type="ORF">N7468_002065</name>
</gene>
<evidence type="ECO:0000256" key="2">
    <source>
        <dbReference type="SAM" id="Phobius"/>
    </source>
</evidence>
<organism evidence="3 4">
    <name type="scientific">Penicillium chermesinum</name>
    <dbReference type="NCBI Taxonomy" id="63820"/>
    <lineage>
        <taxon>Eukaryota</taxon>
        <taxon>Fungi</taxon>
        <taxon>Dikarya</taxon>
        <taxon>Ascomycota</taxon>
        <taxon>Pezizomycotina</taxon>
        <taxon>Eurotiomycetes</taxon>
        <taxon>Eurotiomycetidae</taxon>
        <taxon>Eurotiales</taxon>
        <taxon>Aspergillaceae</taxon>
        <taxon>Penicillium</taxon>
    </lineage>
</organism>
<sequence length="92" mass="10091">MSGIPPTSLATWKAVAAIFISLTGILLIEKIYSNKIRFPLNIGVSNPLGIFPGWASGLRSGESQTSLLHKRMELHKQSGSKKEKKKRGEDLD</sequence>
<name>A0A9W9PJ78_9EURO</name>
<evidence type="ECO:0000313" key="3">
    <source>
        <dbReference type="EMBL" id="KAJ5247082.1"/>
    </source>
</evidence>
<keyword evidence="4" id="KW-1185">Reference proteome</keyword>
<keyword evidence="2" id="KW-0472">Membrane</keyword>
<dbReference type="RefSeq" id="XP_058334503.1">
    <property type="nucleotide sequence ID" value="XM_058471362.1"/>
</dbReference>
<dbReference type="AlphaFoldDB" id="A0A9W9PJ78"/>
<evidence type="ECO:0000256" key="1">
    <source>
        <dbReference type="SAM" id="MobiDB-lite"/>
    </source>
</evidence>
<protein>
    <submittedName>
        <fullName evidence="3">Uncharacterized protein</fullName>
    </submittedName>
</protein>
<comment type="caution">
    <text evidence="3">The sequence shown here is derived from an EMBL/GenBank/DDBJ whole genome shotgun (WGS) entry which is preliminary data.</text>
</comment>
<reference evidence="3" key="2">
    <citation type="journal article" date="2023" name="IMA Fungus">
        <title>Comparative genomic study of the Penicillium genus elucidates a diverse pangenome and 15 lateral gene transfer events.</title>
        <authorList>
            <person name="Petersen C."/>
            <person name="Sorensen T."/>
            <person name="Nielsen M.R."/>
            <person name="Sondergaard T.E."/>
            <person name="Sorensen J.L."/>
            <person name="Fitzpatrick D.A."/>
            <person name="Frisvad J.C."/>
            <person name="Nielsen K.L."/>
        </authorList>
    </citation>
    <scope>NUCLEOTIDE SEQUENCE</scope>
    <source>
        <strain evidence="3">IBT 19713</strain>
    </source>
</reference>
<accession>A0A9W9PJ78</accession>
<keyword evidence="2" id="KW-0812">Transmembrane</keyword>
<feature type="region of interest" description="Disordered" evidence="1">
    <location>
        <begin position="72"/>
        <end position="92"/>
    </location>
</feature>
<evidence type="ECO:0000313" key="4">
    <source>
        <dbReference type="Proteomes" id="UP001150941"/>
    </source>
</evidence>
<keyword evidence="2" id="KW-1133">Transmembrane helix</keyword>
<dbReference type="Proteomes" id="UP001150941">
    <property type="component" value="Unassembled WGS sequence"/>
</dbReference>
<proteinExistence type="predicted"/>
<dbReference type="EMBL" id="JAPQKS010000002">
    <property type="protein sequence ID" value="KAJ5247082.1"/>
    <property type="molecule type" value="Genomic_DNA"/>
</dbReference>
<reference evidence="3" key="1">
    <citation type="submission" date="2022-11" db="EMBL/GenBank/DDBJ databases">
        <authorList>
            <person name="Petersen C."/>
        </authorList>
    </citation>
    <scope>NUCLEOTIDE SEQUENCE</scope>
    <source>
        <strain evidence="3">IBT 19713</strain>
    </source>
</reference>
<feature type="transmembrane region" description="Helical" evidence="2">
    <location>
        <begin position="12"/>
        <end position="28"/>
    </location>
</feature>
<dbReference type="OrthoDB" id="4323191at2759"/>